<keyword evidence="1" id="KW-0732">Signal</keyword>
<evidence type="ECO:0000313" key="3">
    <source>
        <dbReference type="Proteomes" id="UP000294599"/>
    </source>
</evidence>
<dbReference type="InterPro" id="IPR021457">
    <property type="entry name" value="DUF3108"/>
</dbReference>
<evidence type="ECO:0000313" key="2">
    <source>
        <dbReference type="EMBL" id="TCS97368.1"/>
    </source>
</evidence>
<proteinExistence type="predicted"/>
<accession>A0A4R3LDE5</accession>
<protein>
    <submittedName>
        <fullName evidence="2">Uncharacterized protein DUF3108</fullName>
    </submittedName>
</protein>
<feature type="signal peptide" evidence="1">
    <location>
        <begin position="1"/>
        <end position="25"/>
    </location>
</feature>
<dbReference type="Proteomes" id="UP000294599">
    <property type="component" value="Unassembled WGS sequence"/>
</dbReference>
<reference evidence="2 3" key="1">
    <citation type="submission" date="2019-03" db="EMBL/GenBank/DDBJ databases">
        <title>Genomic Encyclopedia of Type Strains, Phase IV (KMG-IV): sequencing the most valuable type-strain genomes for metagenomic binning, comparative biology and taxonomic classification.</title>
        <authorList>
            <person name="Goeker M."/>
        </authorList>
    </citation>
    <scope>NUCLEOTIDE SEQUENCE [LARGE SCALE GENOMIC DNA]</scope>
    <source>
        <strain evidence="2 3">DSM 21944</strain>
    </source>
</reference>
<dbReference type="AlphaFoldDB" id="A0A4R3LDE5"/>
<gene>
    <name evidence="2" type="ORF">EDC25_11341</name>
</gene>
<name>A0A4R3LDE5_9GAMM</name>
<comment type="caution">
    <text evidence="2">The sequence shown here is derived from an EMBL/GenBank/DDBJ whole genome shotgun (WGS) entry which is preliminary data.</text>
</comment>
<evidence type="ECO:0000256" key="1">
    <source>
        <dbReference type="SAM" id="SignalP"/>
    </source>
</evidence>
<feature type="chain" id="PRO_5020439964" evidence="1">
    <location>
        <begin position="26"/>
        <end position="240"/>
    </location>
</feature>
<sequence length="240" mass="27138">MSWLPITTLLLASLLATAVATPVLADNTPLAPYRADYEVHRNGKAIGSSHTELIRQGETWTWRSQTAGERGMAWMVGLKVEQSMDFQWQDDLPRPMRSTYEQQATLGNRSVEVAYDWSAQRYHLKDRKGDHTHALETGATDRYGSGVSVAAMLARGETDFTLKVAHADGLRDWRFRVTGEETLESPGGPVRTLRVERVRDDDDRSTVTWVDPARNYVVVRMLQVEDGDRTESRLRGYTAR</sequence>
<dbReference type="RefSeq" id="WP_164483925.1">
    <property type="nucleotide sequence ID" value="NZ_JBHLWF010000085.1"/>
</dbReference>
<organism evidence="2 3">
    <name type="scientific">Pseudofulvimonas gallinarii</name>
    <dbReference type="NCBI Taxonomy" id="634155"/>
    <lineage>
        <taxon>Bacteria</taxon>
        <taxon>Pseudomonadati</taxon>
        <taxon>Pseudomonadota</taxon>
        <taxon>Gammaproteobacteria</taxon>
        <taxon>Lysobacterales</taxon>
        <taxon>Rhodanobacteraceae</taxon>
        <taxon>Pseudofulvimonas</taxon>
    </lineage>
</organism>
<keyword evidence="3" id="KW-1185">Reference proteome</keyword>
<dbReference type="Pfam" id="PF11306">
    <property type="entry name" value="DUF3108"/>
    <property type="match status" value="1"/>
</dbReference>
<dbReference type="EMBL" id="SMAF01000013">
    <property type="protein sequence ID" value="TCS97368.1"/>
    <property type="molecule type" value="Genomic_DNA"/>
</dbReference>